<evidence type="ECO:0000313" key="10">
    <source>
        <dbReference type="Proteomes" id="UP000027442"/>
    </source>
</evidence>
<evidence type="ECO:0000259" key="8">
    <source>
        <dbReference type="Pfam" id="PF14322"/>
    </source>
</evidence>
<feature type="domain" description="SusD-like N-terminal" evidence="8">
    <location>
        <begin position="24"/>
        <end position="217"/>
    </location>
</feature>
<dbReference type="PATRIC" id="fig|1122985.7.peg.635"/>
<evidence type="ECO:0000256" key="1">
    <source>
        <dbReference type="ARBA" id="ARBA00004442"/>
    </source>
</evidence>
<feature type="domain" description="RagB/SusD" evidence="7">
    <location>
        <begin position="288"/>
        <end position="594"/>
    </location>
</feature>
<dbReference type="SUPFAM" id="SSF48452">
    <property type="entry name" value="TPR-like"/>
    <property type="match status" value="1"/>
</dbReference>
<evidence type="ECO:0000256" key="4">
    <source>
        <dbReference type="ARBA" id="ARBA00023136"/>
    </source>
</evidence>
<dbReference type="Proteomes" id="UP000027442">
    <property type="component" value="Unassembled WGS sequence"/>
</dbReference>
<dbReference type="Gene3D" id="1.25.40.390">
    <property type="match status" value="1"/>
</dbReference>
<evidence type="ECO:0000256" key="6">
    <source>
        <dbReference type="SAM" id="SignalP"/>
    </source>
</evidence>
<feature type="chain" id="PRO_5001665642" evidence="6">
    <location>
        <begin position="18"/>
        <end position="594"/>
    </location>
</feature>
<protein>
    <submittedName>
        <fullName evidence="9">SusD family protein</fullName>
    </submittedName>
</protein>
<dbReference type="InterPro" id="IPR011990">
    <property type="entry name" value="TPR-like_helical_dom_sf"/>
</dbReference>
<dbReference type="GO" id="GO:0009279">
    <property type="term" value="C:cell outer membrane"/>
    <property type="evidence" value="ECO:0007669"/>
    <property type="project" value="UniProtKB-SubCell"/>
</dbReference>
<evidence type="ECO:0000256" key="2">
    <source>
        <dbReference type="ARBA" id="ARBA00006275"/>
    </source>
</evidence>
<dbReference type="eggNOG" id="COG1435">
    <property type="taxonomic scope" value="Bacteria"/>
</dbReference>
<comment type="subcellular location">
    <subcellularLocation>
        <location evidence="1">Cell outer membrane</location>
    </subcellularLocation>
</comment>
<name>A0A069QML9_HOYLO</name>
<accession>A0A069QML9</accession>
<keyword evidence="4" id="KW-0472">Membrane</keyword>
<dbReference type="RefSeq" id="WP_018967896.1">
    <property type="nucleotide sequence ID" value="NZ_KB899218.1"/>
</dbReference>
<evidence type="ECO:0000256" key="5">
    <source>
        <dbReference type="ARBA" id="ARBA00023237"/>
    </source>
</evidence>
<reference evidence="9 10" key="1">
    <citation type="submission" date="2013-08" db="EMBL/GenBank/DDBJ databases">
        <authorList>
            <person name="Weinstock G."/>
            <person name="Sodergren E."/>
            <person name="Wylie T."/>
            <person name="Fulton L."/>
            <person name="Fulton R."/>
            <person name="Fronick C."/>
            <person name="O'Laughlin M."/>
            <person name="Godfrey J."/>
            <person name="Miner T."/>
            <person name="Herter B."/>
            <person name="Appelbaum E."/>
            <person name="Cordes M."/>
            <person name="Lek S."/>
            <person name="Wollam A."/>
            <person name="Pepin K.H."/>
            <person name="Palsikar V.B."/>
            <person name="Mitreva M."/>
            <person name="Wilson R.K."/>
        </authorList>
    </citation>
    <scope>NUCLEOTIDE SEQUENCE [LARGE SCALE GENOMIC DNA]</scope>
    <source>
        <strain evidence="9 10">ATCC 15930</strain>
    </source>
</reference>
<keyword evidence="3 6" id="KW-0732">Signal</keyword>
<dbReference type="Pfam" id="PF14322">
    <property type="entry name" value="SusD-like_3"/>
    <property type="match status" value="1"/>
</dbReference>
<dbReference type="EMBL" id="JNGW01000022">
    <property type="protein sequence ID" value="KDR53249.1"/>
    <property type="molecule type" value="Genomic_DNA"/>
</dbReference>
<dbReference type="InterPro" id="IPR033985">
    <property type="entry name" value="SusD-like_N"/>
</dbReference>
<comment type="caution">
    <text evidence="9">The sequence shown here is derived from an EMBL/GenBank/DDBJ whole genome shotgun (WGS) entry which is preliminary data.</text>
</comment>
<keyword evidence="10" id="KW-1185">Reference proteome</keyword>
<evidence type="ECO:0000259" key="7">
    <source>
        <dbReference type="Pfam" id="PF07980"/>
    </source>
</evidence>
<gene>
    <name evidence="9" type="ORF">HMPREF1991_00613</name>
</gene>
<dbReference type="AlphaFoldDB" id="A0A069QML9"/>
<organism evidence="9 10">
    <name type="scientific">Hoylesella loescheii DSM 19665 = JCM 12249 = ATCC 15930</name>
    <dbReference type="NCBI Taxonomy" id="1122985"/>
    <lineage>
        <taxon>Bacteria</taxon>
        <taxon>Pseudomonadati</taxon>
        <taxon>Bacteroidota</taxon>
        <taxon>Bacteroidia</taxon>
        <taxon>Bacteroidales</taxon>
        <taxon>Prevotellaceae</taxon>
        <taxon>Hoylesella</taxon>
    </lineage>
</organism>
<dbReference type="Pfam" id="PF07980">
    <property type="entry name" value="SusD_RagB"/>
    <property type="match status" value="1"/>
</dbReference>
<feature type="signal peptide" evidence="6">
    <location>
        <begin position="1"/>
        <end position="17"/>
    </location>
</feature>
<dbReference type="InterPro" id="IPR012944">
    <property type="entry name" value="SusD_RagB_dom"/>
</dbReference>
<comment type="similarity">
    <text evidence="2">Belongs to the SusD family.</text>
</comment>
<proteinExistence type="inferred from homology"/>
<keyword evidence="5" id="KW-0998">Cell outer membrane</keyword>
<evidence type="ECO:0000313" key="9">
    <source>
        <dbReference type="EMBL" id="KDR53249.1"/>
    </source>
</evidence>
<dbReference type="PROSITE" id="PS51257">
    <property type="entry name" value="PROKAR_LIPOPROTEIN"/>
    <property type="match status" value="1"/>
</dbReference>
<sequence>MKNLKSYIGLVCIVALAVSCNNVLDTSPTNLLNDNQVWSSKNAIDAYMGQLYDEMQVEDLEYHIESEGQYLSEFTDEAVRSYTWGRANYALIPEGVFGWWGFQQVRNINTFLDNINNAAALTPEERKVYEAEARFCRAMNYFAMVKRYGGVPLVTVAQKYDGGDVKTLQLPRNKEYEIYDFIKDECQAIQSMLPESREGEDQYRATRYAAYALECRAMLYAASEAKYGNVDLNGLIGIPAEKAEGYWKAAKAAAEKIINSGKYALYTAKTDKAENFQYLFLDESSANKEQIFTKAFDTSNKGGTFDYFNAPQSFKLDYGCVTNPTEDFVAEFEYKDGSDGALKVNDASGNPIKYADPTDLFKDKDPRMLGSILYPFSPWQGNRVEVRKGIIKPDGTIVTASSLSDKYEGTNTTIAAKDGTLTSTDVTKTGFYIKKFMTPNKVVDYEKGETNWMVFRYAEVLLNYAEACVELGDNAEALRAVNLIRERAGIAPRTSINRDQVRHERKIELAFENHRWWDIRRWHIADQLLNAKQFKALNPYLVWEDGKDVSQMKYIFKVEDAPKNTRTFLPKLYYERIPSDAISTNPNIIQNPGY</sequence>
<dbReference type="HOGENOM" id="CLU_015553_0_0_10"/>
<evidence type="ECO:0000256" key="3">
    <source>
        <dbReference type="ARBA" id="ARBA00022729"/>
    </source>
</evidence>